<dbReference type="GeneID" id="95983742"/>
<keyword evidence="1" id="KW-1133">Transmembrane helix</keyword>
<keyword evidence="2" id="KW-0732">Signal</keyword>
<name>A0ABR3QAL4_9TREE</name>
<evidence type="ECO:0000313" key="4">
    <source>
        <dbReference type="Proteomes" id="UP001565368"/>
    </source>
</evidence>
<gene>
    <name evidence="3" type="ORF">Q8F55_002699</name>
</gene>
<feature type="signal peptide" evidence="2">
    <location>
        <begin position="1"/>
        <end position="27"/>
    </location>
</feature>
<evidence type="ECO:0000313" key="3">
    <source>
        <dbReference type="EMBL" id="KAL1411733.1"/>
    </source>
</evidence>
<protein>
    <submittedName>
        <fullName evidence="3">Uncharacterized protein</fullName>
    </submittedName>
</protein>
<keyword evidence="4" id="KW-1185">Reference proteome</keyword>
<keyword evidence="1" id="KW-0472">Membrane</keyword>
<evidence type="ECO:0000256" key="1">
    <source>
        <dbReference type="SAM" id="Phobius"/>
    </source>
</evidence>
<organism evidence="3 4">
    <name type="scientific">Vanrija albida</name>
    <dbReference type="NCBI Taxonomy" id="181172"/>
    <lineage>
        <taxon>Eukaryota</taxon>
        <taxon>Fungi</taxon>
        <taxon>Dikarya</taxon>
        <taxon>Basidiomycota</taxon>
        <taxon>Agaricomycotina</taxon>
        <taxon>Tremellomycetes</taxon>
        <taxon>Trichosporonales</taxon>
        <taxon>Trichosporonaceae</taxon>
        <taxon>Vanrija</taxon>
    </lineage>
</organism>
<keyword evidence="1" id="KW-0812">Transmembrane</keyword>
<feature type="transmembrane region" description="Helical" evidence="1">
    <location>
        <begin position="74"/>
        <end position="96"/>
    </location>
</feature>
<comment type="caution">
    <text evidence="3">The sequence shown here is derived from an EMBL/GenBank/DDBJ whole genome shotgun (WGS) entry which is preliminary data.</text>
</comment>
<feature type="chain" id="PRO_5046342587" evidence="2">
    <location>
        <begin position="28"/>
        <end position="129"/>
    </location>
</feature>
<reference evidence="3 4" key="1">
    <citation type="submission" date="2023-08" db="EMBL/GenBank/DDBJ databases">
        <title>Annotated Genome Sequence of Vanrija albida AlHP1.</title>
        <authorList>
            <person name="Herzog R."/>
        </authorList>
    </citation>
    <scope>NUCLEOTIDE SEQUENCE [LARGE SCALE GENOMIC DNA]</scope>
    <source>
        <strain evidence="3 4">AlHP1</strain>
    </source>
</reference>
<dbReference type="RefSeq" id="XP_069211677.1">
    <property type="nucleotide sequence ID" value="XM_069351291.1"/>
</dbReference>
<dbReference type="EMBL" id="JBBXJM010000002">
    <property type="protein sequence ID" value="KAL1411733.1"/>
    <property type="molecule type" value="Genomic_DNA"/>
</dbReference>
<dbReference type="Proteomes" id="UP001565368">
    <property type="component" value="Unassembled WGS sequence"/>
</dbReference>
<sequence>MPRHSPAAILSAMALLVAFVVLPLALADVDAVPRAAEAAAAASSAAADAADAASSASHSAADAAAAAYSALSNAAVGVAVALVAVAVGAFLVAPLAQRIFIAQVQKAVVAEAQDDAMDEGKKQLEGLLH</sequence>
<accession>A0ABR3QAL4</accession>
<proteinExistence type="predicted"/>
<evidence type="ECO:0000256" key="2">
    <source>
        <dbReference type="SAM" id="SignalP"/>
    </source>
</evidence>